<dbReference type="CDD" id="cd02513">
    <property type="entry name" value="CMP-NeuAc_Synthase"/>
    <property type="match status" value="1"/>
</dbReference>
<accession>A0ABP0GZK3</accession>
<dbReference type="PANTHER" id="PTHR21485:SF3">
    <property type="entry name" value="N-ACYLNEURAMINATE CYTIDYLYLTRANSFERASE"/>
    <property type="match status" value="1"/>
</dbReference>
<evidence type="ECO:0000313" key="1">
    <source>
        <dbReference type="EMBL" id="CAK8697175.1"/>
    </source>
</evidence>
<dbReference type="Gene3D" id="3.90.550.10">
    <property type="entry name" value="Spore Coat Polysaccharide Biosynthesis Protein SpsA, Chain A"/>
    <property type="match status" value="1"/>
</dbReference>
<keyword evidence="2" id="KW-1185">Reference proteome</keyword>
<evidence type="ECO:0000313" key="2">
    <source>
        <dbReference type="Proteomes" id="UP001642483"/>
    </source>
</evidence>
<organism evidence="1 2">
    <name type="scientific">Clavelina lepadiformis</name>
    <name type="common">Light-bulb sea squirt</name>
    <name type="synonym">Ascidia lepadiformis</name>
    <dbReference type="NCBI Taxonomy" id="159417"/>
    <lineage>
        <taxon>Eukaryota</taxon>
        <taxon>Metazoa</taxon>
        <taxon>Chordata</taxon>
        <taxon>Tunicata</taxon>
        <taxon>Ascidiacea</taxon>
        <taxon>Aplousobranchia</taxon>
        <taxon>Clavelinidae</taxon>
        <taxon>Clavelina</taxon>
    </lineage>
</organism>
<gene>
    <name evidence="1" type="ORF">CVLEPA_LOCUS30443</name>
</gene>
<dbReference type="SUPFAM" id="SSF53448">
    <property type="entry name" value="Nucleotide-diphospho-sugar transferases"/>
    <property type="match status" value="1"/>
</dbReference>
<dbReference type="InterPro" id="IPR029044">
    <property type="entry name" value="Nucleotide-diphossugar_trans"/>
</dbReference>
<dbReference type="InterPro" id="IPR003329">
    <property type="entry name" value="Cytidylyl_trans"/>
</dbReference>
<evidence type="ECO:0008006" key="3">
    <source>
        <dbReference type="Google" id="ProtNLM"/>
    </source>
</evidence>
<dbReference type="EMBL" id="CAWYQH010000163">
    <property type="protein sequence ID" value="CAK8697175.1"/>
    <property type="molecule type" value="Genomic_DNA"/>
</dbReference>
<proteinExistence type="predicted"/>
<dbReference type="InterPro" id="IPR050793">
    <property type="entry name" value="CMP-NeuNAc_synthase"/>
</dbReference>
<protein>
    <recommendedName>
        <fullName evidence="3">N-acylneuraminate cytidylyltransferase</fullName>
    </recommendedName>
</protein>
<sequence length="233" mass="26337">MNTPSSKRFHLAALILARGGSKGIPMKNLTDVAGKPLFVWVLQAAQDSKAFDRIWVSTDHKDIASVAKKYGAEIHIRSTEVSQDHSTSMESTLEFMSQHPEIDAIGLLQATTPCVQPGHLRTAGAMIRDHNYDSAFSVVRKHYFRWKERYSTDETTEPLNFDPRNRKRRQDWPGELCENGGFYFAKKHLLKEGVFQGGKMTYIEMGEEHSLDINSPFDLLLAEQVVKKLVAVS</sequence>
<comment type="caution">
    <text evidence="1">The sequence shown here is derived from an EMBL/GenBank/DDBJ whole genome shotgun (WGS) entry which is preliminary data.</text>
</comment>
<dbReference type="PANTHER" id="PTHR21485">
    <property type="entry name" value="HAD SUPERFAMILY MEMBERS CMAS AND KDSC"/>
    <property type="match status" value="1"/>
</dbReference>
<dbReference type="Proteomes" id="UP001642483">
    <property type="component" value="Unassembled WGS sequence"/>
</dbReference>
<name>A0ABP0GZK3_CLALP</name>
<dbReference type="Pfam" id="PF02348">
    <property type="entry name" value="CTP_transf_3"/>
    <property type="match status" value="1"/>
</dbReference>
<reference evidence="1 2" key="1">
    <citation type="submission" date="2024-02" db="EMBL/GenBank/DDBJ databases">
        <authorList>
            <person name="Daric V."/>
            <person name="Darras S."/>
        </authorList>
    </citation>
    <scope>NUCLEOTIDE SEQUENCE [LARGE SCALE GENOMIC DNA]</scope>
</reference>